<dbReference type="EMBL" id="LBUU01000004">
    <property type="protein sequence ID" value="KKQ70609.1"/>
    <property type="molecule type" value="Genomic_DNA"/>
</dbReference>
<sequence length="60" mass="7017">MKELKLILVLVLCKFLITNVNQIIGFSFEGINDLSFIIYRAEYMIFGAVSVLMLQWYKKP</sequence>
<evidence type="ECO:0000256" key="1">
    <source>
        <dbReference type="SAM" id="Phobius"/>
    </source>
</evidence>
<feature type="transmembrane region" description="Helical" evidence="1">
    <location>
        <begin position="38"/>
        <end position="57"/>
    </location>
</feature>
<name>A0A0G0MA72_9BACT</name>
<reference evidence="2 3" key="1">
    <citation type="journal article" date="2015" name="Nature">
        <title>rRNA introns, odd ribosomes, and small enigmatic genomes across a large radiation of phyla.</title>
        <authorList>
            <person name="Brown C.T."/>
            <person name="Hug L.A."/>
            <person name="Thomas B.C."/>
            <person name="Sharon I."/>
            <person name="Castelle C.J."/>
            <person name="Singh A."/>
            <person name="Wilkins M.J."/>
            <person name="Williams K.H."/>
            <person name="Banfield J.F."/>
        </authorList>
    </citation>
    <scope>NUCLEOTIDE SEQUENCE [LARGE SCALE GENOMIC DNA]</scope>
</reference>
<proteinExistence type="predicted"/>
<gene>
    <name evidence="2" type="ORF">US91_C0004G0094</name>
</gene>
<dbReference type="Proteomes" id="UP000034022">
    <property type="component" value="Unassembled WGS sequence"/>
</dbReference>
<keyword evidence="1" id="KW-1133">Transmembrane helix</keyword>
<dbReference type="AlphaFoldDB" id="A0A0G0MA72"/>
<evidence type="ECO:0000313" key="3">
    <source>
        <dbReference type="Proteomes" id="UP000034022"/>
    </source>
</evidence>
<protein>
    <submittedName>
        <fullName evidence="2">Uncharacterized protein</fullName>
    </submittedName>
</protein>
<organism evidence="2 3">
    <name type="scientific">Candidatus Falkowbacteria bacterium GW2011_GWE1_38_31</name>
    <dbReference type="NCBI Taxonomy" id="1618638"/>
    <lineage>
        <taxon>Bacteria</taxon>
        <taxon>Candidatus Falkowiibacteriota</taxon>
    </lineage>
</organism>
<evidence type="ECO:0000313" key="2">
    <source>
        <dbReference type="EMBL" id="KKQ70609.1"/>
    </source>
</evidence>
<comment type="caution">
    <text evidence="2">The sequence shown here is derived from an EMBL/GenBank/DDBJ whole genome shotgun (WGS) entry which is preliminary data.</text>
</comment>
<accession>A0A0G0MA72</accession>
<keyword evidence="1" id="KW-0812">Transmembrane</keyword>
<keyword evidence="1" id="KW-0472">Membrane</keyword>